<keyword evidence="2" id="KW-1185">Reference proteome</keyword>
<evidence type="ECO:0000313" key="2">
    <source>
        <dbReference type="Proteomes" id="UP000053825"/>
    </source>
</evidence>
<reference evidence="1 2" key="1">
    <citation type="submission" date="2015-07" db="EMBL/GenBank/DDBJ databases">
        <title>The genome of Habropoda laboriosa.</title>
        <authorList>
            <person name="Pan H."/>
            <person name="Kapheim K."/>
        </authorList>
    </citation>
    <scope>NUCLEOTIDE SEQUENCE [LARGE SCALE GENOMIC DNA]</scope>
    <source>
        <strain evidence="1">0110345459</strain>
    </source>
</reference>
<organism evidence="1 2">
    <name type="scientific">Habropoda laboriosa</name>
    <dbReference type="NCBI Taxonomy" id="597456"/>
    <lineage>
        <taxon>Eukaryota</taxon>
        <taxon>Metazoa</taxon>
        <taxon>Ecdysozoa</taxon>
        <taxon>Arthropoda</taxon>
        <taxon>Hexapoda</taxon>
        <taxon>Insecta</taxon>
        <taxon>Pterygota</taxon>
        <taxon>Neoptera</taxon>
        <taxon>Endopterygota</taxon>
        <taxon>Hymenoptera</taxon>
        <taxon>Apocrita</taxon>
        <taxon>Aculeata</taxon>
        <taxon>Apoidea</taxon>
        <taxon>Anthophila</taxon>
        <taxon>Apidae</taxon>
        <taxon>Habropoda</taxon>
    </lineage>
</organism>
<protein>
    <submittedName>
        <fullName evidence="1">Uncharacterized protein</fullName>
    </submittedName>
</protein>
<dbReference type="AlphaFoldDB" id="A0A0L7RJH6"/>
<feature type="non-terminal residue" evidence="1">
    <location>
        <position position="1"/>
    </location>
</feature>
<name>A0A0L7RJH6_9HYME</name>
<proteinExistence type="predicted"/>
<accession>A0A0L7RJH6</accession>
<dbReference type="EMBL" id="KQ414581">
    <property type="protein sequence ID" value="KOC70948.1"/>
    <property type="molecule type" value="Genomic_DNA"/>
</dbReference>
<sequence length="50" mass="5715">SNEATWSTGPFHPILWIASENHIEPVAACTLLPPFVSRDKDRRRGREREA</sequence>
<evidence type="ECO:0000313" key="1">
    <source>
        <dbReference type="EMBL" id="KOC70948.1"/>
    </source>
</evidence>
<gene>
    <name evidence="1" type="ORF">WH47_04934</name>
</gene>
<dbReference type="Proteomes" id="UP000053825">
    <property type="component" value="Unassembled WGS sequence"/>
</dbReference>